<keyword evidence="2" id="KW-1185">Reference proteome</keyword>
<reference evidence="1" key="1">
    <citation type="journal article" date="2023" name="IScience">
        <title>Live-bearing cockroach genome reveals convergent evolutionary mechanisms linked to viviparity in insects and beyond.</title>
        <authorList>
            <person name="Fouks B."/>
            <person name="Harrison M.C."/>
            <person name="Mikhailova A.A."/>
            <person name="Marchal E."/>
            <person name="English S."/>
            <person name="Carruthers M."/>
            <person name="Jennings E.C."/>
            <person name="Chiamaka E.L."/>
            <person name="Frigard R.A."/>
            <person name="Pippel M."/>
            <person name="Attardo G.M."/>
            <person name="Benoit J.B."/>
            <person name="Bornberg-Bauer E."/>
            <person name="Tobe S.S."/>
        </authorList>
    </citation>
    <scope>NUCLEOTIDE SEQUENCE</scope>
    <source>
        <strain evidence="1">Stay&amp;Tobe</strain>
    </source>
</reference>
<name>A0AAD8ELS9_DIPPU</name>
<feature type="non-terminal residue" evidence="1">
    <location>
        <position position="60"/>
    </location>
</feature>
<proteinExistence type="predicted"/>
<evidence type="ECO:0000313" key="2">
    <source>
        <dbReference type="Proteomes" id="UP001233999"/>
    </source>
</evidence>
<dbReference type="Proteomes" id="UP001233999">
    <property type="component" value="Unassembled WGS sequence"/>
</dbReference>
<comment type="caution">
    <text evidence="1">The sequence shown here is derived from an EMBL/GenBank/DDBJ whole genome shotgun (WGS) entry which is preliminary data.</text>
</comment>
<sequence length="60" mass="7042">LKLRSHTKQSRSRFRATHTKAFSSTYGCWLREKLRSSIIGITTDVFGKIAYLFLYINQMN</sequence>
<feature type="non-terminal residue" evidence="1">
    <location>
        <position position="1"/>
    </location>
</feature>
<dbReference type="AlphaFoldDB" id="A0AAD8ELS9"/>
<organism evidence="1 2">
    <name type="scientific">Diploptera punctata</name>
    <name type="common">Pacific beetle cockroach</name>
    <dbReference type="NCBI Taxonomy" id="6984"/>
    <lineage>
        <taxon>Eukaryota</taxon>
        <taxon>Metazoa</taxon>
        <taxon>Ecdysozoa</taxon>
        <taxon>Arthropoda</taxon>
        <taxon>Hexapoda</taxon>
        <taxon>Insecta</taxon>
        <taxon>Pterygota</taxon>
        <taxon>Neoptera</taxon>
        <taxon>Polyneoptera</taxon>
        <taxon>Dictyoptera</taxon>
        <taxon>Blattodea</taxon>
        <taxon>Blaberoidea</taxon>
        <taxon>Blaberidae</taxon>
        <taxon>Diplopterinae</taxon>
        <taxon>Diploptera</taxon>
    </lineage>
</organism>
<reference evidence="1" key="2">
    <citation type="submission" date="2023-05" db="EMBL/GenBank/DDBJ databases">
        <authorList>
            <person name="Fouks B."/>
        </authorList>
    </citation>
    <scope>NUCLEOTIDE SEQUENCE</scope>
    <source>
        <strain evidence="1">Stay&amp;Tobe</strain>
        <tissue evidence="1">Testes</tissue>
    </source>
</reference>
<gene>
    <name evidence="1" type="ORF">L9F63_013873</name>
</gene>
<evidence type="ECO:0000313" key="1">
    <source>
        <dbReference type="EMBL" id="KAJ9594836.1"/>
    </source>
</evidence>
<accession>A0AAD8ELS9</accession>
<dbReference type="EMBL" id="JASPKZ010002713">
    <property type="protein sequence ID" value="KAJ9594836.1"/>
    <property type="molecule type" value="Genomic_DNA"/>
</dbReference>
<protein>
    <submittedName>
        <fullName evidence="1">Uncharacterized protein</fullName>
    </submittedName>
</protein>